<evidence type="ECO:0000256" key="7">
    <source>
        <dbReference type="ARBA" id="ARBA00054725"/>
    </source>
</evidence>
<dbReference type="Pfam" id="PF00782">
    <property type="entry name" value="DSPc"/>
    <property type="match status" value="1"/>
</dbReference>
<evidence type="ECO:0000256" key="4">
    <source>
        <dbReference type="ARBA" id="ARBA00022884"/>
    </source>
</evidence>
<dbReference type="GeneTree" id="ENSGT00940000155847"/>
<feature type="transmembrane region" description="Helical" evidence="12">
    <location>
        <begin position="219"/>
        <end position="242"/>
    </location>
</feature>
<name>A0AAY5KC13_ESOLU</name>
<feature type="transmembrane region" description="Helical" evidence="12">
    <location>
        <begin position="185"/>
        <end position="207"/>
    </location>
</feature>
<accession>A0AAY5KC13</accession>
<dbReference type="GO" id="GO:0004721">
    <property type="term" value="F:phosphoprotein phosphatase activity"/>
    <property type="evidence" value="ECO:0007669"/>
    <property type="project" value="UniProtKB-KW"/>
</dbReference>
<protein>
    <recommendedName>
        <fullName evidence="9">RNA/RNP complex-1-interacting phosphatase</fullName>
    </recommendedName>
    <alternativeName>
        <fullName evidence="10">Dual specificity protein phosphatase 11</fullName>
    </alternativeName>
    <alternativeName>
        <fullName evidence="11">Phosphatase that interacts with RNA/RNP complex 1</fullName>
    </alternativeName>
</protein>
<evidence type="ECO:0000259" key="13">
    <source>
        <dbReference type="PROSITE" id="PS50054"/>
    </source>
</evidence>
<comment type="function">
    <text evidence="7">Possesses RNA 5'-triphosphatase and diphosphatase activities, but displays a poor protein-tyrosine phosphatase activity. In addition, has phosphatase activity with ATP, ADP and O-methylfluorescein phosphate (in vitro). Binds to RNA. May participate in nuclear mRNA metabolism.</text>
</comment>
<evidence type="ECO:0000256" key="6">
    <source>
        <dbReference type="ARBA" id="ARBA00023242"/>
    </source>
</evidence>
<comment type="subunit">
    <text evidence="8">Monomer. May interact with SFRS7 and SFRS9/SRP30C.</text>
</comment>
<proteinExistence type="inferred from homology"/>
<dbReference type="PROSITE" id="PS00383">
    <property type="entry name" value="TYR_PHOSPHATASE_1"/>
    <property type="match status" value="1"/>
</dbReference>
<evidence type="ECO:0000256" key="3">
    <source>
        <dbReference type="ARBA" id="ARBA00022801"/>
    </source>
</evidence>
<evidence type="ECO:0000256" key="12">
    <source>
        <dbReference type="SAM" id="Phobius"/>
    </source>
</evidence>
<reference evidence="15" key="3">
    <citation type="submission" date="2025-09" db="UniProtKB">
        <authorList>
            <consortium name="Ensembl"/>
        </authorList>
    </citation>
    <scope>IDENTIFICATION</scope>
</reference>
<keyword evidence="5" id="KW-0904">Protein phosphatase</keyword>
<evidence type="ECO:0000256" key="1">
    <source>
        <dbReference type="ARBA" id="ARBA00004123"/>
    </source>
</evidence>
<dbReference type="InterPro" id="IPR000387">
    <property type="entry name" value="Tyr_Pase_dom"/>
</dbReference>
<evidence type="ECO:0000259" key="14">
    <source>
        <dbReference type="PROSITE" id="PS50056"/>
    </source>
</evidence>
<sequence>MPPHKKKGIPDRWEDYQAAGKRIPGTRFISFKVPLKQVSVRCFSSVILEKDGQELGLIIDLTFTTRYYKPEDLPDSVFYLKIFTAGHEIPSDSTILSFKRAVCRFLRDNTDNDKLIGVHCTHGLNRTGYLVCRYLIDVDGMDPNMAVELFNSSRGHSIERKNYLQDLQTGPKRRLSVCLCPSVQFILICSFLLSCFPPSLSLSVVMMEWRSRSWSQSEAAIEVILTIIVTAITTGITTMAPLCKY</sequence>
<dbReference type="PANTHER" id="PTHR10367">
    <property type="entry name" value="MRNA-CAPPING ENZYME"/>
    <property type="match status" value="1"/>
</dbReference>
<dbReference type="SMART" id="SM00195">
    <property type="entry name" value="DSPc"/>
    <property type="match status" value="1"/>
</dbReference>
<dbReference type="GO" id="GO:0003723">
    <property type="term" value="F:RNA binding"/>
    <property type="evidence" value="ECO:0007669"/>
    <property type="project" value="UniProtKB-KW"/>
</dbReference>
<evidence type="ECO:0000256" key="2">
    <source>
        <dbReference type="ARBA" id="ARBA00008601"/>
    </source>
</evidence>
<feature type="domain" description="Tyrosine specific protein phosphatases" evidence="14">
    <location>
        <begin position="96"/>
        <end position="165"/>
    </location>
</feature>
<keyword evidence="12" id="KW-0812">Transmembrane</keyword>
<dbReference type="InterPro" id="IPR029021">
    <property type="entry name" value="Prot-tyrosine_phosphatase-like"/>
</dbReference>
<evidence type="ECO:0000256" key="11">
    <source>
        <dbReference type="ARBA" id="ARBA00080235"/>
    </source>
</evidence>
<keyword evidence="12" id="KW-1133">Transmembrane helix</keyword>
<dbReference type="AlphaFoldDB" id="A0AAY5KC13"/>
<feature type="domain" description="Tyrosine-protein phosphatase" evidence="13">
    <location>
        <begin position="17"/>
        <end position="176"/>
    </location>
</feature>
<dbReference type="CDD" id="cd17665">
    <property type="entry name" value="DSP_DUSP11"/>
    <property type="match status" value="1"/>
</dbReference>
<keyword evidence="12" id="KW-0472">Membrane</keyword>
<comment type="similarity">
    <text evidence="2">Belongs to the protein-tyrosine phosphatase family. Non-receptor class dual specificity subfamily.</text>
</comment>
<keyword evidence="3" id="KW-0378">Hydrolase</keyword>
<organism evidence="15 16">
    <name type="scientific">Esox lucius</name>
    <name type="common">Northern pike</name>
    <dbReference type="NCBI Taxonomy" id="8010"/>
    <lineage>
        <taxon>Eukaryota</taxon>
        <taxon>Metazoa</taxon>
        <taxon>Chordata</taxon>
        <taxon>Craniata</taxon>
        <taxon>Vertebrata</taxon>
        <taxon>Euteleostomi</taxon>
        <taxon>Actinopterygii</taxon>
        <taxon>Neopterygii</taxon>
        <taxon>Teleostei</taxon>
        <taxon>Protacanthopterygii</taxon>
        <taxon>Esociformes</taxon>
        <taxon>Esocidae</taxon>
        <taxon>Esox</taxon>
    </lineage>
</organism>
<dbReference type="Proteomes" id="UP000265140">
    <property type="component" value="Chromosome 14"/>
</dbReference>
<dbReference type="GO" id="GO:0004651">
    <property type="term" value="F:polynucleotide 5'-phosphatase activity"/>
    <property type="evidence" value="ECO:0007669"/>
    <property type="project" value="TreeGrafter"/>
</dbReference>
<dbReference type="SUPFAM" id="SSF52799">
    <property type="entry name" value="(Phosphotyrosine protein) phosphatases II"/>
    <property type="match status" value="1"/>
</dbReference>
<dbReference type="FunFam" id="3.90.190.10:FF:000064">
    <property type="entry name" value="RNA/RNP complex-1-interacting phosphatase homolog"/>
    <property type="match status" value="1"/>
</dbReference>
<keyword evidence="4" id="KW-0694">RNA-binding</keyword>
<comment type="subcellular location">
    <subcellularLocation>
        <location evidence="1">Nucleus</location>
    </subcellularLocation>
</comment>
<evidence type="ECO:0000313" key="15">
    <source>
        <dbReference type="Ensembl" id="ENSELUP00000086739.1"/>
    </source>
</evidence>
<dbReference type="PROSITE" id="PS50054">
    <property type="entry name" value="TYR_PHOSPHATASE_DUAL"/>
    <property type="match status" value="1"/>
</dbReference>
<dbReference type="Gene3D" id="3.90.190.10">
    <property type="entry name" value="Protein tyrosine phosphatase superfamily"/>
    <property type="match status" value="1"/>
</dbReference>
<dbReference type="PANTHER" id="PTHR10367:SF9">
    <property type="entry name" value="DUAL-SPECIFICITY PHOSPHATASE 11 (RNA_RNP COMPLEX 1-INTERACTING)"/>
    <property type="match status" value="1"/>
</dbReference>
<evidence type="ECO:0000256" key="10">
    <source>
        <dbReference type="ARBA" id="ARBA00076572"/>
    </source>
</evidence>
<dbReference type="InterPro" id="IPR051029">
    <property type="entry name" value="mRNA_Capping_Enz/RNA_Phosphat"/>
</dbReference>
<keyword evidence="6" id="KW-0539">Nucleus</keyword>
<reference evidence="15" key="2">
    <citation type="submission" date="2025-08" db="UniProtKB">
        <authorList>
            <consortium name="Ensembl"/>
        </authorList>
    </citation>
    <scope>IDENTIFICATION</scope>
</reference>
<evidence type="ECO:0000256" key="8">
    <source>
        <dbReference type="ARBA" id="ARBA00065987"/>
    </source>
</evidence>
<dbReference type="PROSITE" id="PS50056">
    <property type="entry name" value="TYR_PHOSPHATASE_2"/>
    <property type="match status" value="1"/>
</dbReference>
<keyword evidence="16" id="KW-1185">Reference proteome</keyword>
<evidence type="ECO:0000256" key="9">
    <source>
        <dbReference type="ARBA" id="ARBA00068666"/>
    </source>
</evidence>
<evidence type="ECO:0000313" key="16">
    <source>
        <dbReference type="Proteomes" id="UP000265140"/>
    </source>
</evidence>
<dbReference type="InterPro" id="IPR020422">
    <property type="entry name" value="TYR_PHOSPHATASE_DUAL_dom"/>
</dbReference>
<evidence type="ECO:0000256" key="5">
    <source>
        <dbReference type="ARBA" id="ARBA00022912"/>
    </source>
</evidence>
<dbReference type="GO" id="GO:0005634">
    <property type="term" value="C:nucleus"/>
    <property type="evidence" value="ECO:0007669"/>
    <property type="project" value="UniProtKB-SubCell"/>
</dbReference>
<dbReference type="Ensembl" id="ENSELUT00000107926.1">
    <property type="protein sequence ID" value="ENSELUP00000086739.1"/>
    <property type="gene ID" value="ENSELUG00000006242.3"/>
</dbReference>
<dbReference type="InterPro" id="IPR000340">
    <property type="entry name" value="Dual-sp_phosphatase_cat-dom"/>
</dbReference>
<dbReference type="InterPro" id="IPR016130">
    <property type="entry name" value="Tyr_Pase_AS"/>
</dbReference>
<reference evidence="15 16" key="1">
    <citation type="submission" date="2020-02" db="EMBL/GenBank/DDBJ databases">
        <title>Esox lucius (northern pike) genome, fEsoLuc1, primary haplotype.</title>
        <authorList>
            <person name="Myers G."/>
            <person name="Karagic N."/>
            <person name="Meyer A."/>
            <person name="Pippel M."/>
            <person name="Reichard M."/>
            <person name="Winkler S."/>
            <person name="Tracey A."/>
            <person name="Sims Y."/>
            <person name="Howe K."/>
            <person name="Rhie A."/>
            <person name="Formenti G."/>
            <person name="Durbin R."/>
            <person name="Fedrigo O."/>
            <person name="Jarvis E.D."/>
        </authorList>
    </citation>
    <scope>NUCLEOTIDE SEQUENCE [LARGE SCALE GENOMIC DNA]</scope>
</reference>